<dbReference type="AlphaFoldDB" id="A1K7V2"/>
<protein>
    <recommendedName>
        <fullName evidence="2">Glutamine amidotransferase type-2 domain-containing protein</fullName>
    </recommendedName>
</protein>
<keyword evidence="4" id="KW-1185">Reference proteome</keyword>
<dbReference type="PROSITE" id="PS51278">
    <property type="entry name" value="GATASE_TYPE_2"/>
    <property type="match status" value="1"/>
</dbReference>
<dbReference type="Proteomes" id="UP000002588">
    <property type="component" value="Chromosome"/>
</dbReference>
<gene>
    <name evidence="3" type="ordered locus">azo2290</name>
</gene>
<keyword evidence="1" id="KW-0315">Glutamine amidotransferase</keyword>
<dbReference type="PANTHER" id="PTHR42824">
    <property type="entry name" value="GLUTAMINE AMIDOTRANSFERASE"/>
    <property type="match status" value="1"/>
</dbReference>
<evidence type="ECO:0000259" key="2">
    <source>
        <dbReference type="PROSITE" id="PS51278"/>
    </source>
</evidence>
<evidence type="ECO:0000313" key="3">
    <source>
        <dbReference type="EMBL" id="CAL94907.1"/>
    </source>
</evidence>
<feature type="domain" description="Glutamine amidotransferase type-2" evidence="2">
    <location>
        <begin position="2"/>
        <end position="265"/>
    </location>
</feature>
<dbReference type="Gene3D" id="3.60.20.10">
    <property type="entry name" value="Glutamine Phosphoribosylpyrophosphate, subunit 1, domain 1"/>
    <property type="match status" value="1"/>
</dbReference>
<dbReference type="PANTHER" id="PTHR42824:SF1">
    <property type="entry name" value="GLUTAMINE AMIDOTRANSFERASE YAFJ-RELATED"/>
    <property type="match status" value="1"/>
</dbReference>
<dbReference type="eggNOG" id="COG0121">
    <property type="taxonomic scope" value="Bacteria"/>
</dbReference>
<sequence>MCQLLGMNCNKPATLQFSLEGFVQRGGGTDEHRDGWGIGYFDGDGAHVFRDANPAATSPACRYCGQRFRSRNIIAHIRKATQGEIRLENCHPFRGRLWGRDWLFAHNGNLEGFRPPLAGRQPQGTTDSEHAFHYLLEQLTLRFGDIPPALADLRDALHTLSERIARHGTFNYLLSCGERMFAHCSTDLHYVVRAYPFRSARLLDCDRAIDFARHNHLDDRMAVVTTRPLTADEDWHRLPAGSLTLFADGQRQDDCVRRREVQLAV</sequence>
<dbReference type="InterPro" id="IPR017932">
    <property type="entry name" value="GATase_2_dom"/>
</dbReference>
<dbReference type="STRING" id="62928.azo2290"/>
<dbReference type="Pfam" id="PF13230">
    <property type="entry name" value="GATase_4"/>
    <property type="match status" value="1"/>
</dbReference>
<dbReference type="HOGENOM" id="CLU_059273_0_0_4"/>
<dbReference type="InterPro" id="IPR026869">
    <property type="entry name" value="EgtC-like"/>
</dbReference>
<dbReference type="SUPFAM" id="SSF56235">
    <property type="entry name" value="N-terminal nucleophile aminohydrolases (Ntn hydrolases)"/>
    <property type="match status" value="1"/>
</dbReference>
<accession>A1K7V2</accession>
<dbReference type="RefSeq" id="WP_011766021.1">
    <property type="nucleotide sequence ID" value="NC_008702.1"/>
</dbReference>
<organism evidence="3 4">
    <name type="scientific">Azoarcus sp. (strain BH72)</name>
    <dbReference type="NCBI Taxonomy" id="418699"/>
    <lineage>
        <taxon>Bacteria</taxon>
        <taxon>Pseudomonadati</taxon>
        <taxon>Pseudomonadota</taxon>
        <taxon>Betaproteobacteria</taxon>
        <taxon>Rhodocyclales</taxon>
        <taxon>Zoogloeaceae</taxon>
        <taxon>Azoarcus</taxon>
    </lineage>
</organism>
<dbReference type="EMBL" id="AM406670">
    <property type="protein sequence ID" value="CAL94907.1"/>
    <property type="molecule type" value="Genomic_DNA"/>
</dbReference>
<dbReference type="KEGG" id="azo:azo2290"/>
<name>A1K7V2_AZOSB</name>
<evidence type="ECO:0000313" key="4">
    <source>
        <dbReference type="Proteomes" id="UP000002588"/>
    </source>
</evidence>
<reference evidence="3 4" key="1">
    <citation type="journal article" date="2006" name="Nat. Biotechnol.">
        <title>Complete genome of the mutualistic, N2-fixing grass endophyte Azoarcus sp. strain BH72.</title>
        <authorList>
            <person name="Krause A."/>
            <person name="Ramakumar A."/>
            <person name="Bartels D."/>
            <person name="Battistoni F."/>
            <person name="Bekel T."/>
            <person name="Boch J."/>
            <person name="Boehm M."/>
            <person name="Friedrich F."/>
            <person name="Hurek T."/>
            <person name="Krause L."/>
            <person name="Linke B."/>
            <person name="McHardy A.C."/>
            <person name="Sarkar A."/>
            <person name="Schneiker S."/>
            <person name="Syed A.A."/>
            <person name="Thauer R."/>
            <person name="Vorhoelter F.-J."/>
            <person name="Weidner S."/>
            <person name="Puehler A."/>
            <person name="Reinhold-Hurek B."/>
            <person name="Kaiser O."/>
            <person name="Goesmann A."/>
        </authorList>
    </citation>
    <scope>NUCLEOTIDE SEQUENCE [LARGE SCALE GENOMIC DNA]</scope>
    <source>
        <strain evidence="3 4">BH72</strain>
    </source>
</reference>
<dbReference type="CDD" id="cd01908">
    <property type="entry name" value="YafJ"/>
    <property type="match status" value="1"/>
</dbReference>
<evidence type="ECO:0000256" key="1">
    <source>
        <dbReference type="ARBA" id="ARBA00022962"/>
    </source>
</evidence>
<proteinExistence type="predicted"/>
<dbReference type="InterPro" id="IPR029055">
    <property type="entry name" value="Ntn_hydrolases_N"/>
</dbReference>